<dbReference type="RefSeq" id="WP_215791516.1">
    <property type="nucleotide sequence ID" value="NZ_JAHKKG010000008.1"/>
</dbReference>
<comment type="caution">
    <text evidence="1">The sequence shown here is derived from an EMBL/GenBank/DDBJ whole genome shotgun (WGS) entry which is preliminary data.</text>
</comment>
<accession>A0ABS5YV73</accession>
<dbReference type="InterPro" id="IPR029069">
    <property type="entry name" value="HotDog_dom_sf"/>
</dbReference>
<dbReference type="SUPFAM" id="SSF54637">
    <property type="entry name" value="Thioesterase/thiol ester dehydrase-isomerase"/>
    <property type="match status" value="1"/>
</dbReference>
<proteinExistence type="predicted"/>
<gene>
    <name evidence="1" type="ORF">KOI35_27535</name>
</gene>
<name>A0ABS5YV73_9ACTN</name>
<organism evidence="1 2">
    <name type="scientific">Paractinoplanes bogorensis</name>
    <dbReference type="NCBI Taxonomy" id="1610840"/>
    <lineage>
        <taxon>Bacteria</taxon>
        <taxon>Bacillati</taxon>
        <taxon>Actinomycetota</taxon>
        <taxon>Actinomycetes</taxon>
        <taxon>Micromonosporales</taxon>
        <taxon>Micromonosporaceae</taxon>
        <taxon>Paractinoplanes</taxon>
    </lineage>
</organism>
<evidence type="ECO:0000313" key="1">
    <source>
        <dbReference type="EMBL" id="MBU2667268.1"/>
    </source>
</evidence>
<dbReference type="Proteomes" id="UP001519654">
    <property type="component" value="Unassembled WGS sequence"/>
</dbReference>
<evidence type="ECO:0000313" key="2">
    <source>
        <dbReference type="Proteomes" id="UP001519654"/>
    </source>
</evidence>
<protein>
    <submittedName>
        <fullName evidence="1">Acyl-CoA thioesterase</fullName>
    </submittedName>
</protein>
<keyword evidence="2" id="KW-1185">Reference proteome</keyword>
<dbReference type="EMBL" id="JAHKKG010000008">
    <property type="protein sequence ID" value="MBU2667268.1"/>
    <property type="molecule type" value="Genomic_DNA"/>
</dbReference>
<dbReference type="CDD" id="cd00586">
    <property type="entry name" value="4HBT"/>
    <property type="match status" value="1"/>
</dbReference>
<dbReference type="Pfam" id="PF13279">
    <property type="entry name" value="4HBT_2"/>
    <property type="match status" value="1"/>
</dbReference>
<sequence length="148" mass="16552">MPEHYVYRHRVTFDETNLVGNVYFAHFLHWQGHCREYFLADHAPAAVVALAGDLALVTVDCAADFFAEAHALDRIELRMSLERIDGHRIAMSFDYLRTDPGPAELLARGRQTVACMRRSAAELEPAPIPEQLRRALDLYAAAAGGSRS</sequence>
<reference evidence="1 2" key="1">
    <citation type="submission" date="2021-06" db="EMBL/GenBank/DDBJ databases">
        <title>Actinoplanes lichenicola sp. nov., and Actinoplanes ovalisporus sp. nov., isolated from lichen in Thailand.</title>
        <authorList>
            <person name="Saeng-In P."/>
            <person name="Kanchanasin P."/>
            <person name="Yuki M."/>
            <person name="Kudo T."/>
            <person name="Ohkuma M."/>
            <person name="Phongsopitanun W."/>
            <person name="Tanasupawat S."/>
        </authorList>
    </citation>
    <scope>NUCLEOTIDE SEQUENCE [LARGE SCALE GENOMIC DNA]</scope>
    <source>
        <strain evidence="1 2">NBRC 110975</strain>
    </source>
</reference>
<dbReference type="Gene3D" id="3.10.129.10">
    <property type="entry name" value="Hotdog Thioesterase"/>
    <property type="match status" value="1"/>
</dbReference>